<name>A0ABS2SR76_9BACI</name>
<protein>
    <recommendedName>
        <fullName evidence="4">Spore coat protein</fullName>
    </recommendedName>
</protein>
<keyword evidence="1" id="KW-1133">Transmembrane helix</keyword>
<organism evidence="2 3">
    <name type="scientific">Shouchella xiaoxiensis</name>
    <dbReference type="NCBI Taxonomy" id="766895"/>
    <lineage>
        <taxon>Bacteria</taxon>
        <taxon>Bacillati</taxon>
        <taxon>Bacillota</taxon>
        <taxon>Bacilli</taxon>
        <taxon>Bacillales</taxon>
        <taxon>Bacillaceae</taxon>
        <taxon>Shouchella</taxon>
    </lineage>
</organism>
<accession>A0ABS2SR76</accession>
<evidence type="ECO:0000313" key="2">
    <source>
        <dbReference type="EMBL" id="MBM7837996.1"/>
    </source>
</evidence>
<dbReference type="EMBL" id="JAFBCV010000003">
    <property type="protein sequence ID" value="MBM7837996.1"/>
    <property type="molecule type" value="Genomic_DNA"/>
</dbReference>
<sequence>MSKRNQQICNDHMGKCVYITENCGKRHYGRIVNVDRDNVYIQPLGNRGFSYGYGYGGYGGYGGFGYGIGYPIALGAIAGIALAGLFFW</sequence>
<evidence type="ECO:0000256" key="1">
    <source>
        <dbReference type="SAM" id="Phobius"/>
    </source>
</evidence>
<gene>
    <name evidence="2" type="ORF">JOC54_001227</name>
</gene>
<comment type="caution">
    <text evidence="2">The sequence shown here is derived from an EMBL/GenBank/DDBJ whole genome shotgun (WGS) entry which is preliminary data.</text>
</comment>
<reference evidence="2" key="1">
    <citation type="submission" date="2021-01" db="EMBL/GenBank/DDBJ databases">
        <title>Genomic Encyclopedia of Type Strains, Phase IV (KMG-IV): sequencing the most valuable type-strain genomes for metagenomic binning, comparative biology and taxonomic classification.</title>
        <authorList>
            <person name="Goeker M."/>
        </authorList>
    </citation>
    <scope>NUCLEOTIDE SEQUENCE</scope>
    <source>
        <strain evidence="2">DSM 21943</strain>
    </source>
</reference>
<keyword evidence="1" id="KW-0812">Transmembrane</keyword>
<dbReference type="Proteomes" id="UP001179280">
    <property type="component" value="Unassembled WGS sequence"/>
</dbReference>
<evidence type="ECO:0008006" key="4">
    <source>
        <dbReference type="Google" id="ProtNLM"/>
    </source>
</evidence>
<evidence type="ECO:0000313" key="3">
    <source>
        <dbReference type="Proteomes" id="UP001179280"/>
    </source>
</evidence>
<proteinExistence type="predicted"/>
<keyword evidence="3" id="KW-1185">Reference proteome</keyword>
<feature type="transmembrane region" description="Helical" evidence="1">
    <location>
        <begin position="68"/>
        <end position="87"/>
    </location>
</feature>
<keyword evidence="1" id="KW-0472">Membrane</keyword>